<evidence type="ECO:0000313" key="1">
    <source>
        <dbReference type="EMBL" id="OAP85693.1"/>
    </source>
</evidence>
<protein>
    <submittedName>
        <fullName evidence="1">Uncharacterized protein</fullName>
    </submittedName>
</protein>
<sequence>MITLPFDWRQVDASDDPEMEVLAHGPMTGYGYAPTVIVRRLPHLEGGPEAGMAAMLEGGMREDPTHRIIDVGETVLAGYPAAVAVFTYCIEQKSLTQILYFATPDELPSGYVLALIAATPDFGPMAGVFANIVASFQPEGF</sequence>
<dbReference type="EMBL" id="LVZK01000001">
    <property type="protein sequence ID" value="OAP85693.1"/>
    <property type="molecule type" value="Genomic_DNA"/>
</dbReference>
<comment type="caution">
    <text evidence="1">The sequence shown here is derived from an EMBL/GenBank/DDBJ whole genome shotgun (WGS) entry which is preliminary data.</text>
</comment>
<evidence type="ECO:0000313" key="2">
    <source>
        <dbReference type="Proteomes" id="UP000078368"/>
    </source>
</evidence>
<reference evidence="1 2" key="1">
    <citation type="submission" date="2016-04" db="EMBL/GenBank/DDBJ databases">
        <title>Peptidophaga gingivicola gen. nov., sp. nov., isolated from human subgingival plaque.</title>
        <authorList>
            <person name="Beall C.J."/>
            <person name="Mokrzan E.M."/>
            <person name="Griffen A.L."/>
            <person name="Leys E.J."/>
        </authorList>
    </citation>
    <scope>NUCLEOTIDE SEQUENCE [LARGE SCALE GENOMIC DNA]</scope>
    <source>
        <strain evidence="1 2">BA112</strain>
    </source>
</reference>
<proteinExistence type="predicted"/>
<name>A0A179B386_9ACTO</name>
<keyword evidence="2" id="KW-1185">Reference proteome</keyword>
<dbReference type="Proteomes" id="UP000078368">
    <property type="component" value="Unassembled WGS sequence"/>
</dbReference>
<dbReference type="Gene3D" id="3.40.1000.10">
    <property type="entry name" value="Mog1/PsbP, alpha/beta/alpha sandwich"/>
    <property type="match status" value="1"/>
</dbReference>
<dbReference type="OrthoDB" id="9789963at2"/>
<dbReference type="STRING" id="1823756.A4H34_00345"/>
<organism evidence="1 2">
    <name type="scientific">Peptidiphaga gingivicola</name>
    <dbReference type="NCBI Taxonomy" id="2741497"/>
    <lineage>
        <taxon>Bacteria</taxon>
        <taxon>Bacillati</taxon>
        <taxon>Actinomycetota</taxon>
        <taxon>Actinomycetes</taxon>
        <taxon>Actinomycetales</taxon>
        <taxon>Actinomycetaceae</taxon>
        <taxon>Peptidiphaga</taxon>
    </lineage>
</organism>
<dbReference type="RefSeq" id="WP_064230686.1">
    <property type="nucleotide sequence ID" value="NZ_LVZK01000001.1"/>
</dbReference>
<dbReference type="AlphaFoldDB" id="A0A179B386"/>
<accession>A0A179B386</accession>
<gene>
    <name evidence="1" type="ORF">A4H34_00345</name>
</gene>